<proteinExistence type="predicted"/>
<keyword evidence="3" id="KW-1185">Reference proteome</keyword>
<organism evidence="2 3">
    <name type="scientific">Proteus hauseri ATCC 700826</name>
    <dbReference type="NCBI Taxonomy" id="1354271"/>
    <lineage>
        <taxon>Bacteria</taxon>
        <taxon>Pseudomonadati</taxon>
        <taxon>Pseudomonadota</taxon>
        <taxon>Gammaproteobacteria</taxon>
        <taxon>Enterobacterales</taxon>
        <taxon>Morganellaceae</taxon>
        <taxon>Proteus</taxon>
    </lineage>
</organism>
<dbReference type="SUPFAM" id="SSF56925">
    <property type="entry name" value="OMPA-like"/>
    <property type="match status" value="1"/>
</dbReference>
<keyword evidence="1" id="KW-0732">Signal</keyword>
<reference evidence="2 3" key="1">
    <citation type="submission" date="2016-04" db="EMBL/GenBank/DDBJ databases">
        <title>ATOL: Assembling a taxonomically balanced genome-scale reconstruction of the evolutionary history of the Enterobacteriaceae.</title>
        <authorList>
            <person name="Plunkett G.III."/>
            <person name="Neeno-Eckwall E.C."/>
            <person name="Glasner J.D."/>
            <person name="Perna N.T."/>
        </authorList>
    </citation>
    <scope>NUCLEOTIDE SEQUENCE [LARGE SCALE GENOMIC DNA]</scope>
    <source>
        <strain evidence="2 3">ATCC 700826</strain>
    </source>
</reference>
<dbReference type="AlphaFoldDB" id="A0AAJ3HQG0"/>
<evidence type="ECO:0000313" key="2">
    <source>
        <dbReference type="EMBL" id="OAT45426.1"/>
    </source>
</evidence>
<dbReference type="EMBL" id="LXEV01000032">
    <property type="protein sequence ID" value="OAT45426.1"/>
    <property type="molecule type" value="Genomic_DNA"/>
</dbReference>
<accession>A0AAJ3HQG0</accession>
<name>A0AAJ3HQG0_PROHU</name>
<dbReference type="Pfam" id="PF04338">
    <property type="entry name" value="DUF481"/>
    <property type="match status" value="1"/>
</dbReference>
<evidence type="ECO:0000256" key="1">
    <source>
        <dbReference type="SAM" id="SignalP"/>
    </source>
</evidence>
<protein>
    <submittedName>
        <fullName evidence="2">Peptide chain release factor RF-3</fullName>
    </submittedName>
</protein>
<evidence type="ECO:0000313" key="3">
    <source>
        <dbReference type="Proteomes" id="UP000078250"/>
    </source>
</evidence>
<dbReference type="RefSeq" id="WP_064720886.1">
    <property type="nucleotide sequence ID" value="NZ_LXEV01000032.1"/>
</dbReference>
<gene>
    <name evidence="2" type="ORF">M997_2975</name>
</gene>
<comment type="caution">
    <text evidence="2">The sequence shown here is derived from an EMBL/GenBank/DDBJ whole genome shotgun (WGS) entry which is preliminary data.</text>
</comment>
<dbReference type="InterPro" id="IPR011250">
    <property type="entry name" value="OMP/PagP_B-barrel"/>
</dbReference>
<feature type="signal peptide" evidence="1">
    <location>
        <begin position="1"/>
        <end position="19"/>
    </location>
</feature>
<dbReference type="InterPro" id="IPR007433">
    <property type="entry name" value="DUF481"/>
</dbReference>
<feature type="chain" id="PRO_5042524431" evidence="1">
    <location>
        <begin position="20"/>
        <end position="340"/>
    </location>
</feature>
<dbReference type="PROSITE" id="PS51257">
    <property type="entry name" value="PROKAR_LIPOPROTEIN"/>
    <property type="match status" value="1"/>
</dbReference>
<sequence>MHKSTVVLFLALFSAGACADNIYLKNGDQISGAISIIDSNKILVKTDYAGEIRISLDDVKSFTVNTPSLIKNETFSKWTSINSIERSSDGEITLITDKNKESVPLTSSLVLSKSKIDNKLSELSRENKITGSLNAGAAYNKGSSTNEKYSIDGNINIANDVWRQNLTGAMLRNKDDSNVSTYYYNLGYDLDRFINPYFFWRGYVSYQHDWVEDIKEKTGVGTGPGWQVWNDELSSLSFTTLLSYQNLKYRHDGNANYLQGALGWDYNQYLFAKKVTAYTKGRIGRSFDNDVSLDLNAKIGLMYNLTESINLNANIVKEKIKGERADSSNTNYTFGVGYRW</sequence>
<dbReference type="Proteomes" id="UP000078250">
    <property type="component" value="Unassembled WGS sequence"/>
</dbReference>